<dbReference type="PANTHER" id="PTHR33495">
    <property type="entry name" value="ANTI-SIGMA FACTOR ANTAGONIST TM_1081-RELATED-RELATED"/>
    <property type="match status" value="1"/>
</dbReference>
<dbReference type="PANTHER" id="PTHR33495:SF2">
    <property type="entry name" value="ANTI-SIGMA FACTOR ANTAGONIST TM_1081-RELATED"/>
    <property type="match status" value="1"/>
</dbReference>
<reference evidence="4 5" key="1">
    <citation type="submission" date="2024-09" db="EMBL/GenBank/DDBJ databases">
        <authorList>
            <person name="Sun Q."/>
            <person name="Mori K."/>
        </authorList>
    </citation>
    <scope>NUCLEOTIDE SEQUENCE [LARGE SCALE GENOMIC DNA]</scope>
    <source>
        <strain evidence="4 5">CCM 3426</strain>
    </source>
</reference>
<dbReference type="InterPro" id="IPR003658">
    <property type="entry name" value="Anti-sigma_ant"/>
</dbReference>
<organism evidence="4 5">
    <name type="scientific">Nonomuraea spiralis</name>
    <dbReference type="NCBI Taxonomy" id="46182"/>
    <lineage>
        <taxon>Bacteria</taxon>
        <taxon>Bacillati</taxon>
        <taxon>Actinomycetota</taxon>
        <taxon>Actinomycetes</taxon>
        <taxon>Streptosporangiales</taxon>
        <taxon>Streptosporangiaceae</taxon>
        <taxon>Nonomuraea</taxon>
    </lineage>
</organism>
<proteinExistence type="inferred from homology"/>
<evidence type="ECO:0000256" key="2">
    <source>
        <dbReference type="RuleBase" id="RU003749"/>
    </source>
</evidence>
<dbReference type="CDD" id="cd07043">
    <property type="entry name" value="STAS_anti-anti-sigma_factors"/>
    <property type="match status" value="1"/>
</dbReference>
<dbReference type="Gene3D" id="3.30.750.24">
    <property type="entry name" value="STAS domain"/>
    <property type="match status" value="1"/>
</dbReference>
<dbReference type="Proteomes" id="UP001589647">
    <property type="component" value="Unassembled WGS sequence"/>
</dbReference>
<comment type="caution">
    <text evidence="4">The sequence shown here is derived from an EMBL/GenBank/DDBJ whole genome shotgun (WGS) entry which is preliminary data.</text>
</comment>
<dbReference type="RefSeq" id="WP_189645339.1">
    <property type="nucleotide sequence ID" value="NZ_BMRC01000001.1"/>
</dbReference>
<name>A0ABV5I514_9ACTN</name>
<feature type="domain" description="STAS" evidence="3">
    <location>
        <begin position="4"/>
        <end position="112"/>
    </location>
</feature>
<dbReference type="EMBL" id="JBHMEI010000001">
    <property type="protein sequence ID" value="MFB9199622.1"/>
    <property type="molecule type" value="Genomic_DNA"/>
</dbReference>
<dbReference type="InterPro" id="IPR002645">
    <property type="entry name" value="STAS_dom"/>
</dbReference>
<protein>
    <recommendedName>
        <fullName evidence="2">Anti-sigma factor antagonist</fullName>
    </recommendedName>
</protein>
<dbReference type="PROSITE" id="PS50801">
    <property type="entry name" value="STAS"/>
    <property type="match status" value="1"/>
</dbReference>
<dbReference type="Pfam" id="PF01740">
    <property type="entry name" value="STAS"/>
    <property type="match status" value="1"/>
</dbReference>
<dbReference type="InterPro" id="IPR036513">
    <property type="entry name" value="STAS_dom_sf"/>
</dbReference>
<evidence type="ECO:0000259" key="3">
    <source>
        <dbReference type="PROSITE" id="PS50801"/>
    </source>
</evidence>
<comment type="similarity">
    <text evidence="1 2">Belongs to the anti-sigma-factor antagonist family.</text>
</comment>
<dbReference type="SUPFAM" id="SSF52091">
    <property type="entry name" value="SpoIIaa-like"/>
    <property type="match status" value="1"/>
</dbReference>
<gene>
    <name evidence="4" type="ORF">ACFFV7_00345</name>
</gene>
<sequence length="120" mass="12771">MPSLTLLCREQPGVTVIVVCGELDVTNRAQFESFLGERPEPGRQVVLDLAQVPFMDSSGLHVLLAFSTDRLGRSGTVRLAGVQPLPARLLEITGVLTHVPVHDTVADAVAAARATTERSG</sequence>
<evidence type="ECO:0000256" key="1">
    <source>
        <dbReference type="ARBA" id="ARBA00009013"/>
    </source>
</evidence>
<evidence type="ECO:0000313" key="5">
    <source>
        <dbReference type="Proteomes" id="UP001589647"/>
    </source>
</evidence>
<accession>A0ABV5I514</accession>
<evidence type="ECO:0000313" key="4">
    <source>
        <dbReference type="EMBL" id="MFB9199622.1"/>
    </source>
</evidence>
<dbReference type="NCBIfam" id="TIGR00377">
    <property type="entry name" value="ant_ant_sig"/>
    <property type="match status" value="1"/>
</dbReference>
<keyword evidence="5" id="KW-1185">Reference proteome</keyword>